<dbReference type="InterPro" id="IPR036236">
    <property type="entry name" value="Znf_C2H2_sf"/>
</dbReference>
<keyword evidence="1" id="KW-0479">Metal-binding</keyword>
<dbReference type="InterPro" id="IPR006612">
    <property type="entry name" value="THAP_Znf"/>
</dbReference>
<evidence type="ECO:0000256" key="1">
    <source>
        <dbReference type="ARBA" id="ARBA00022723"/>
    </source>
</evidence>
<feature type="compositionally biased region" description="Acidic residues" evidence="7">
    <location>
        <begin position="322"/>
        <end position="334"/>
    </location>
</feature>
<dbReference type="PANTHER" id="PTHR37354:SF1">
    <property type="entry name" value="CHROMOSOME ALIGNMENT-MAINTAINING PHOSPHOPROTEIN 1"/>
    <property type="match status" value="1"/>
</dbReference>
<evidence type="ECO:0000256" key="3">
    <source>
        <dbReference type="ARBA" id="ARBA00022833"/>
    </source>
</evidence>
<keyword evidence="2 5" id="KW-0863">Zinc-finger</keyword>
<feature type="region of interest" description="Disordered" evidence="7">
    <location>
        <begin position="230"/>
        <end position="274"/>
    </location>
</feature>
<dbReference type="GO" id="GO:0008270">
    <property type="term" value="F:zinc ion binding"/>
    <property type="evidence" value="ECO:0007669"/>
    <property type="project" value="UniProtKB-KW"/>
</dbReference>
<keyword evidence="11" id="KW-1185">Reference proteome</keyword>
<dbReference type="PANTHER" id="PTHR37354">
    <property type="entry name" value="CHROMOSOME ALIGNMENT-MAINTAINING PHOSPHOPROTEIN 1"/>
    <property type="match status" value="1"/>
</dbReference>
<feature type="domain" description="C2H2-type" evidence="8">
    <location>
        <begin position="398"/>
        <end position="421"/>
    </location>
</feature>
<dbReference type="GO" id="GO:0051315">
    <property type="term" value="P:attachment of mitotic spindle microtubules to kinetochore"/>
    <property type="evidence" value="ECO:0007669"/>
    <property type="project" value="InterPro"/>
</dbReference>
<gene>
    <name evidence="10" type="ORF">SKAU_G00232080</name>
</gene>
<proteinExistence type="predicted"/>
<evidence type="ECO:0000256" key="4">
    <source>
        <dbReference type="ARBA" id="ARBA00023125"/>
    </source>
</evidence>
<dbReference type="AlphaFoldDB" id="A0A9Q1IT29"/>
<evidence type="ECO:0000259" key="8">
    <source>
        <dbReference type="PROSITE" id="PS50157"/>
    </source>
</evidence>
<name>A0A9Q1IT29_SYNKA</name>
<dbReference type="PROSITE" id="PS00028">
    <property type="entry name" value="ZINC_FINGER_C2H2_1"/>
    <property type="match status" value="1"/>
</dbReference>
<evidence type="ECO:0000259" key="9">
    <source>
        <dbReference type="PROSITE" id="PS50950"/>
    </source>
</evidence>
<dbReference type="Proteomes" id="UP001152622">
    <property type="component" value="Chromosome 8"/>
</dbReference>
<evidence type="ECO:0000256" key="2">
    <source>
        <dbReference type="ARBA" id="ARBA00022771"/>
    </source>
</evidence>
<dbReference type="PROSITE" id="PS50950">
    <property type="entry name" value="ZF_THAP"/>
    <property type="match status" value="1"/>
</dbReference>
<dbReference type="Pfam" id="PF05485">
    <property type="entry name" value="THAP"/>
    <property type="match status" value="1"/>
</dbReference>
<feature type="compositionally biased region" description="Basic and acidic residues" evidence="7">
    <location>
        <begin position="265"/>
        <end position="274"/>
    </location>
</feature>
<reference evidence="10" key="1">
    <citation type="journal article" date="2023" name="Science">
        <title>Genome structures resolve the early diversification of teleost fishes.</title>
        <authorList>
            <person name="Parey E."/>
            <person name="Louis A."/>
            <person name="Montfort J."/>
            <person name="Bouchez O."/>
            <person name="Roques C."/>
            <person name="Iampietro C."/>
            <person name="Lluch J."/>
            <person name="Castinel A."/>
            <person name="Donnadieu C."/>
            <person name="Desvignes T."/>
            <person name="Floi Bucao C."/>
            <person name="Jouanno E."/>
            <person name="Wen M."/>
            <person name="Mejri S."/>
            <person name="Dirks R."/>
            <person name="Jansen H."/>
            <person name="Henkel C."/>
            <person name="Chen W.J."/>
            <person name="Zahm M."/>
            <person name="Cabau C."/>
            <person name="Klopp C."/>
            <person name="Thompson A.W."/>
            <person name="Robinson-Rechavi M."/>
            <person name="Braasch I."/>
            <person name="Lecointre G."/>
            <person name="Bobe J."/>
            <person name="Postlethwait J.H."/>
            <person name="Berthelot C."/>
            <person name="Roest Crollius H."/>
            <person name="Guiguen Y."/>
        </authorList>
    </citation>
    <scope>NUCLEOTIDE SEQUENCE</scope>
    <source>
        <strain evidence="10">WJC10195</strain>
    </source>
</reference>
<dbReference type="PROSITE" id="PS50157">
    <property type="entry name" value="ZINC_FINGER_C2H2_2"/>
    <property type="match status" value="1"/>
</dbReference>
<feature type="domain" description="THAP-type" evidence="9">
    <location>
        <begin position="1"/>
        <end position="82"/>
    </location>
</feature>
<dbReference type="SUPFAM" id="SSF57716">
    <property type="entry name" value="Glucocorticoid receptor-like (DNA-binding domain)"/>
    <property type="match status" value="1"/>
</dbReference>
<feature type="region of interest" description="Disordered" evidence="7">
    <location>
        <begin position="93"/>
        <end position="121"/>
    </location>
</feature>
<dbReference type="SMART" id="SM00355">
    <property type="entry name" value="ZnF_C2H2"/>
    <property type="match status" value="5"/>
</dbReference>
<evidence type="ECO:0000256" key="5">
    <source>
        <dbReference type="PROSITE-ProRule" id="PRU00042"/>
    </source>
</evidence>
<dbReference type="Gene3D" id="3.30.160.60">
    <property type="entry name" value="Classic Zinc Finger"/>
    <property type="match status" value="1"/>
</dbReference>
<keyword evidence="3" id="KW-0862">Zinc</keyword>
<dbReference type="SUPFAM" id="SSF57667">
    <property type="entry name" value="beta-beta-alpha zinc fingers"/>
    <property type="match status" value="1"/>
</dbReference>
<comment type="caution">
    <text evidence="10">The sequence shown here is derived from an EMBL/GenBank/DDBJ whole genome shotgun (WGS) entry which is preliminary data.</text>
</comment>
<evidence type="ECO:0000313" key="10">
    <source>
        <dbReference type="EMBL" id="KAJ8351732.1"/>
    </source>
</evidence>
<dbReference type="GO" id="GO:0003677">
    <property type="term" value="F:DNA binding"/>
    <property type="evidence" value="ECO:0007669"/>
    <property type="project" value="UniProtKB-UniRule"/>
</dbReference>
<evidence type="ECO:0000313" key="11">
    <source>
        <dbReference type="Proteomes" id="UP001152622"/>
    </source>
</evidence>
<organism evidence="10 11">
    <name type="scientific">Synaphobranchus kaupii</name>
    <name type="common">Kaup's arrowtooth eel</name>
    <dbReference type="NCBI Taxonomy" id="118154"/>
    <lineage>
        <taxon>Eukaryota</taxon>
        <taxon>Metazoa</taxon>
        <taxon>Chordata</taxon>
        <taxon>Craniata</taxon>
        <taxon>Vertebrata</taxon>
        <taxon>Euteleostomi</taxon>
        <taxon>Actinopterygii</taxon>
        <taxon>Neopterygii</taxon>
        <taxon>Teleostei</taxon>
        <taxon>Anguilliformes</taxon>
        <taxon>Synaphobranchidae</taxon>
        <taxon>Synaphobranchus</taxon>
    </lineage>
</organism>
<dbReference type="InterPro" id="IPR013087">
    <property type="entry name" value="Znf_C2H2_type"/>
</dbReference>
<dbReference type="SMART" id="SM00980">
    <property type="entry name" value="THAP"/>
    <property type="match status" value="1"/>
</dbReference>
<evidence type="ECO:0000256" key="7">
    <source>
        <dbReference type="SAM" id="MobiDB-lite"/>
    </source>
</evidence>
<feature type="region of interest" description="Disordered" evidence="7">
    <location>
        <begin position="297"/>
        <end position="353"/>
    </location>
</feature>
<feature type="compositionally biased region" description="Basic and acidic residues" evidence="7">
    <location>
        <begin position="230"/>
        <end position="255"/>
    </location>
</feature>
<sequence length="463" mass="53450">MSSCCVVGCHNRSSKIKGINFYRIPSGKRPFNANRRRLWLQAIKRVDWNEDIIRNARICGAHFISGEASMNYESPDFVPSVFEYSKPSQRPEVKLKRFQRRKQRAEERSVKSPSPLTEEKCRTDPCPALVKDHHHETKTMDFKWMTVTAATSGGHLQCAFCRYQCKSNATFQMHIGTSHPFHCEEMDVGRLGKIIFYQRSAKLFHCQECFFTGKTYSRVYDHVLVSHSFSRKDKCSGNGDPKDYLSDSNDSKDIPDNDNNDEERPEGGDGEGKPMEVAYLQAPAKFVPLNCVKNEEEELYDEDSRHSGSPSQPPKRKREQASDEEAPLDSEDFPDYSGKPERDTDEAQEEKQAEETLLSKYIRRTGGRFYCNICNWRGKMKGFMFHHVSKKHNIPRPFACKECNKSFLLESMLHTHVSMFHKQGIYQCPYCSFKSNYLRGVRRHLNNCNAKQGEGSYDSDEQD</sequence>
<dbReference type="OrthoDB" id="8016097at2759"/>
<accession>A0A9Q1IT29</accession>
<evidence type="ECO:0000256" key="6">
    <source>
        <dbReference type="PROSITE-ProRule" id="PRU00309"/>
    </source>
</evidence>
<dbReference type="InterPro" id="IPR039330">
    <property type="entry name" value="CAMP"/>
</dbReference>
<protein>
    <submittedName>
        <fullName evidence="10">Uncharacterized protein</fullName>
    </submittedName>
</protein>
<dbReference type="EMBL" id="JAINUF010000008">
    <property type="protein sequence ID" value="KAJ8351732.1"/>
    <property type="molecule type" value="Genomic_DNA"/>
</dbReference>
<keyword evidence="4 6" id="KW-0238">DNA-binding</keyword>